<name>A0A4E0RGH7_FASHE</name>
<feature type="compositionally biased region" description="Polar residues" evidence="1">
    <location>
        <begin position="1"/>
        <end position="18"/>
    </location>
</feature>
<dbReference type="AlphaFoldDB" id="A0A4E0RGH7"/>
<gene>
    <name evidence="2" type="ORF">D915_003048</name>
</gene>
<sequence>MQYVSQQGTRSDIKTTLPTPAELGTGQQVSEEVIPSNMSTYPAYPDAGFSDLSGTAVTSTCPPLKDPTDTFGGTSMTDDDQLGADKPADHRKRLSRHAVWPYEPAISSSLAQNPMNQRAQLMRRLLLRFTNNIGGSSGESTSGLRAATFRSSFRAVGDT</sequence>
<evidence type="ECO:0000256" key="1">
    <source>
        <dbReference type="SAM" id="MobiDB-lite"/>
    </source>
</evidence>
<evidence type="ECO:0000313" key="2">
    <source>
        <dbReference type="EMBL" id="THD26085.1"/>
    </source>
</evidence>
<accession>A0A4E0RGH7</accession>
<reference evidence="2" key="1">
    <citation type="submission" date="2019-03" db="EMBL/GenBank/DDBJ databases">
        <title>Improved annotation for the trematode Fasciola hepatica.</title>
        <authorList>
            <person name="Choi Y.-J."/>
            <person name="Martin J."/>
            <person name="Mitreva M."/>
        </authorList>
    </citation>
    <scope>NUCLEOTIDE SEQUENCE [LARGE SCALE GENOMIC DNA]</scope>
</reference>
<evidence type="ECO:0000313" key="3">
    <source>
        <dbReference type="Proteomes" id="UP000230066"/>
    </source>
</evidence>
<protein>
    <submittedName>
        <fullName evidence="2">Uncharacterized protein</fullName>
    </submittedName>
</protein>
<proteinExistence type="predicted"/>
<feature type="region of interest" description="Disordered" evidence="1">
    <location>
        <begin position="58"/>
        <end position="88"/>
    </location>
</feature>
<feature type="region of interest" description="Disordered" evidence="1">
    <location>
        <begin position="1"/>
        <end position="29"/>
    </location>
</feature>
<comment type="caution">
    <text evidence="2">The sequence shown here is derived from an EMBL/GenBank/DDBJ whole genome shotgun (WGS) entry which is preliminary data.</text>
</comment>
<dbReference type="EMBL" id="JXXN02000870">
    <property type="protein sequence ID" value="THD26085.1"/>
    <property type="molecule type" value="Genomic_DNA"/>
</dbReference>
<keyword evidence="3" id="KW-1185">Reference proteome</keyword>
<organism evidence="2 3">
    <name type="scientific">Fasciola hepatica</name>
    <name type="common">Liver fluke</name>
    <dbReference type="NCBI Taxonomy" id="6192"/>
    <lineage>
        <taxon>Eukaryota</taxon>
        <taxon>Metazoa</taxon>
        <taxon>Spiralia</taxon>
        <taxon>Lophotrochozoa</taxon>
        <taxon>Platyhelminthes</taxon>
        <taxon>Trematoda</taxon>
        <taxon>Digenea</taxon>
        <taxon>Plagiorchiida</taxon>
        <taxon>Echinostomata</taxon>
        <taxon>Echinostomatoidea</taxon>
        <taxon>Fasciolidae</taxon>
        <taxon>Fasciola</taxon>
    </lineage>
</organism>
<dbReference type="Proteomes" id="UP000230066">
    <property type="component" value="Unassembled WGS sequence"/>
</dbReference>